<name>A0A1I3TRP9_9BACL</name>
<gene>
    <name evidence="2" type="ORF">SAMN05421852_11938</name>
</gene>
<feature type="compositionally biased region" description="Low complexity" evidence="1">
    <location>
        <begin position="37"/>
        <end position="51"/>
    </location>
</feature>
<dbReference type="RefSeq" id="WP_093231242.1">
    <property type="nucleotide sequence ID" value="NZ_FORR01000019.1"/>
</dbReference>
<proteinExistence type="predicted"/>
<protein>
    <recommendedName>
        <fullName evidence="4">Lipoprotein</fullName>
    </recommendedName>
</protein>
<organism evidence="2 3">
    <name type="scientific">Thermoflavimicrobium dichotomicum</name>
    <dbReference type="NCBI Taxonomy" id="46223"/>
    <lineage>
        <taxon>Bacteria</taxon>
        <taxon>Bacillati</taxon>
        <taxon>Bacillota</taxon>
        <taxon>Bacilli</taxon>
        <taxon>Bacillales</taxon>
        <taxon>Thermoactinomycetaceae</taxon>
        <taxon>Thermoflavimicrobium</taxon>
    </lineage>
</organism>
<accession>A0A1I3TRP9</accession>
<evidence type="ECO:0000313" key="3">
    <source>
        <dbReference type="Proteomes" id="UP000199545"/>
    </source>
</evidence>
<dbReference type="OrthoDB" id="2991525at2"/>
<evidence type="ECO:0000313" key="2">
    <source>
        <dbReference type="EMBL" id="SFJ73272.1"/>
    </source>
</evidence>
<keyword evidence="3" id="KW-1185">Reference proteome</keyword>
<dbReference type="PROSITE" id="PS51257">
    <property type="entry name" value="PROKAR_LIPOPROTEIN"/>
    <property type="match status" value="1"/>
</dbReference>
<dbReference type="AlphaFoldDB" id="A0A1I3TRP9"/>
<evidence type="ECO:0008006" key="4">
    <source>
        <dbReference type="Google" id="ProtNLM"/>
    </source>
</evidence>
<dbReference type="EMBL" id="FORR01000019">
    <property type="protein sequence ID" value="SFJ73272.1"/>
    <property type="molecule type" value="Genomic_DNA"/>
</dbReference>
<sequence>MKKISQILMMALVLVFIVSGCGLLPKGTGEESKTSDSKNSSQSSNSSNSSQAMPAKETYPEITFETKYFTFDEVPARGSGGIWYYTKEQHAGNLDKQFTWDQNDVILIQASDKKLYGKKLIPTAIEKKADDLINIKVNIADYTYSDPGIPSMYKEYPARCFIVIPKGSINSKKAKFSITSETGEKITVQ</sequence>
<evidence type="ECO:0000256" key="1">
    <source>
        <dbReference type="SAM" id="MobiDB-lite"/>
    </source>
</evidence>
<feature type="region of interest" description="Disordered" evidence="1">
    <location>
        <begin position="28"/>
        <end position="56"/>
    </location>
</feature>
<dbReference type="Proteomes" id="UP000199545">
    <property type="component" value="Unassembled WGS sequence"/>
</dbReference>
<reference evidence="2 3" key="1">
    <citation type="submission" date="2016-10" db="EMBL/GenBank/DDBJ databases">
        <authorList>
            <person name="de Groot N.N."/>
        </authorList>
    </citation>
    <scope>NUCLEOTIDE SEQUENCE [LARGE SCALE GENOMIC DNA]</scope>
    <source>
        <strain evidence="2 3">DSM 44778</strain>
    </source>
</reference>